<dbReference type="InterPro" id="IPR012910">
    <property type="entry name" value="Plug_dom"/>
</dbReference>
<accession>A0A7Y9PD90</accession>
<dbReference type="RefSeq" id="WP_179486676.1">
    <property type="nucleotide sequence ID" value="NZ_JACCCW010000001.1"/>
</dbReference>
<protein>
    <recommendedName>
        <fullName evidence="5">TonB-dependent receptor plug domain-containing protein</fullName>
    </recommendedName>
</protein>
<dbReference type="Gene3D" id="2.60.40.1120">
    <property type="entry name" value="Carboxypeptidase-like, regulatory domain"/>
    <property type="match status" value="1"/>
</dbReference>
<feature type="signal peptide" evidence="4">
    <location>
        <begin position="1"/>
        <end position="26"/>
    </location>
</feature>
<evidence type="ECO:0000259" key="5">
    <source>
        <dbReference type="Pfam" id="PF07715"/>
    </source>
</evidence>
<dbReference type="Gene3D" id="2.170.130.10">
    <property type="entry name" value="TonB-dependent receptor, plug domain"/>
    <property type="match status" value="1"/>
</dbReference>
<keyword evidence="7" id="KW-1185">Reference proteome</keyword>
<comment type="subcellular location">
    <subcellularLocation>
        <location evidence="1">Cell outer membrane</location>
    </subcellularLocation>
</comment>
<dbReference type="Proteomes" id="UP000589520">
    <property type="component" value="Unassembled WGS sequence"/>
</dbReference>
<dbReference type="AlphaFoldDB" id="A0A7Y9PD90"/>
<feature type="domain" description="TonB-dependent receptor plug" evidence="5">
    <location>
        <begin position="164"/>
        <end position="228"/>
    </location>
</feature>
<keyword evidence="2" id="KW-0472">Membrane</keyword>
<feature type="chain" id="PRO_5031575606" description="TonB-dependent receptor plug domain-containing protein" evidence="4">
    <location>
        <begin position="27"/>
        <end position="920"/>
    </location>
</feature>
<keyword evidence="4" id="KW-0732">Signal</keyword>
<sequence>MRTSTRRGIFAAFVILFSFLVSGVRAQSAGSSGTLSGIVTDPVGAVVADAVVTIVNPVSGYDRASTTDSTGHYQFTNVPFNPYHLSVNRAGFSTASHDVDVRSTVPIAFNLSLKVGESSTVINVDAGDLVENDPTFHTDVDRGLFNKLPLETPSSTLSSLVTLASPGVAADSNGLFHGLGDHASNSFSLDGQPITDQQSKVFSNQIPSNSIQSIEVISGAPPAEYGGKTSLIINVTTRSGEGIKTPTGSITTSYGTFGTSTASLDLSYGGQNWGNFFEADGLNTGRFLDPAEFSVFHDKGNEQNVFDRIDRQLTAKDSMHLNLTYSRSWFQTPNTYDNLNVQNVVSGGASSSPVFGNVGSADQKSKIETFNISPTYTRVIGANSVFNIAPYVRRDAYNYYPSEDPLADLGPIQAQSISQIRTLTNAGAHTDISYVKGRNNVKVGAVYAQTFLREHDNLGLVNSTFNSPCVDASGNPQSGFSDPSQCAGAGLVSNDPSINASGTFNSALLPYDLTRGGTLFNYFGHTDVKELALYAQDQLKAGNFVFNLGIRGDLYNGLTVARQAEPRLGVAYSVKPTGTVLRVSYARTLETPFNENLVLSSQGCASNVLAPLLLCTPGVSNTLQPGFRNEFHAGLQQAFGKNLVISGDYIWKYTHNAFDFSVLGNTPITFPIDWHNSKIPGFALRADVPNFHNITAFVVISSVAARFFPPQSAGAGATVGQSGFPFRIDHDERYNQTTHLQYQVPLKHGPFVGFNWRYDSGLTAGSVPCYNVTDPNSLCNPANGGPSITINGQPGINLSGLTPDQQFQAGLTCNGVKATPYVGIPNNECLASQLTSNLVSIPAPGTENDDKNPPRIMHRNLFDLSLGEDNLFNGDKHRWSARVTTVNLTNKYALYNFLSTFSGTHYVTPRAVTAEIGYHF</sequence>
<dbReference type="Gene3D" id="2.40.170.20">
    <property type="entry name" value="TonB-dependent receptor, beta-barrel domain"/>
    <property type="match status" value="1"/>
</dbReference>
<dbReference type="Pfam" id="PF07715">
    <property type="entry name" value="Plug"/>
    <property type="match status" value="1"/>
</dbReference>
<dbReference type="InterPro" id="IPR037066">
    <property type="entry name" value="Plug_dom_sf"/>
</dbReference>
<dbReference type="SUPFAM" id="SSF56935">
    <property type="entry name" value="Porins"/>
    <property type="match status" value="1"/>
</dbReference>
<evidence type="ECO:0000256" key="2">
    <source>
        <dbReference type="ARBA" id="ARBA00023136"/>
    </source>
</evidence>
<evidence type="ECO:0000313" key="7">
    <source>
        <dbReference type="Proteomes" id="UP000589520"/>
    </source>
</evidence>
<reference evidence="6 7" key="1">
    <citation type="submission" date="2020-07" db="EMBL/GenBank/DDBJ databases">
        <title>Genomic Encyclopedia of Type Strains, Phase IV (KMG-V): Genome sequencing to study the core and pangenomes of soil and plant-associated prokaryotes.</title>
        <authorList>
            <person name="Whitman W."/>
        </authorList>
    </citation>
    <scope>NUCLEOTIDE SEQUENCE [LARGE SCALE GENOMIC DNA]</scope>
    <source>
        <strain evidence="6 7">X4EP2</strain>
    </source>
</reference>
<keyword evidence="3" id="KW-0998">Cell outer membrane</keyword>
<dbReference type="GO" id="GO:0030246">
    <property type="term" value="F:carbohydrate binding"/>
    <property type="evidence" value="ECO:0007669"/>
    <property type="project" value="InterPro"/>
</dbReference>
<evidence type="ECO:0000256" key="3">
    <source>
        <dbReference type="ARBA" id="ARBA00023237"/>
    </source>
</evidence>
<evidence type="ECO:0000256" key="1">
    <source>
        <dbReference type="ARBA" id="ARBA00004442"/>
    </source>
</evidence>
<dbReference type="Pfam" id="PF13620">
    <property type="entry name" value="CarboxypepD_reg"/>
    <property type="match status" value="1"/>
</dbReference>
<proteinExistence type="predicted"/>
<dbReference type="InterPro" id="IPR013784">
    <property type="entry name" value="Carb-bd-like_fold"/>
</dbReference>
<dbReference type="GO" id="GO:0009279">
    <property type="term" value="C:cell outer membrane"/>
    <property type="evidence" value="ECO:0007669"/>
    <property type="project" value="UniProtKB-SubCell"/>
</dbReference>
<evidence type="ECO:0000256" key="4">
    <source>
        <dbReference type="SAM" id="SignalP"/>
    </source>
</evidence>
<dbReference type="SUPFAM" id="SSF49452">
    <property type="entry name" value="Starch-binding domain-like"/>
    <property type="match status" value="1"/>
</dbReference>
<name>A0A7Y9PD90_9BACT</name>
<organism evidence="6 7">
    <name type="scientific">Granulicella arctica</name>
    <dbReference type="NCBI Taxonomy" id="940613"/>
    <lineage>
        <taxon>Bacteria</taxon>
        <taxon>Pseudomonadati</taxon>
        <taxon>Acidobacteriota</taxon>
        <taxon>Terriglobia</taxon>
        <taxon>Terriglobales</taxon>
        <taxon>Acidobacteriaceae</taxon>
        <taxon>Granulicella</taxon>
    </lineage>
</organism>
<gene>
    <name evidence="6" type="ORF">HDF17_000085</name>
</gene>
<dbReference type="EMBL" id="JACCCW010000001">
    <property type="protein sequence ID" value="NYF77798.1"/>
    <property type="molecule type" value="Genomic_DNA"/>
</dbReference>
<evidence type="ECO:0000313" key="6">
    <source>
        <dbReference type="EMBL" id="NYF77798.1"/>
    </source>
</evidence>
<comment type="caution">
    <text evidence="6">The sequence shown here is derived from an EMBL/GenBank/DDBJ whole genome shotgun (WGS) entry which is preliminary data.</text>
</comment>
<dbReference type="InterPro" id="IPR036942">
    <property type="entry name" value="Beta-barrel_TonB_sf"/>
</dbReference>